<dbReference type="OrthoDB" id="415161at2759"/>
<evidence type="ECO:0000313" key="1">
    <source>
        <dbReference type="EMBL" id="OLP97446.1"/>
    </source>
</evidence>
<proteinExistence type="predicted"/>
<dbReference type="EMBL" id="LSRX01000432">
    <property type="protein sequence ID" value="OLP97446.1"/>
    <property type="molecule type" value="Genomic_DNA"/>
</dbReference>
<accession>A0A1Q9DQJ3</accession>
<evidence type="ECO:0000313" key="2">
    <source>
        <dbReference type="Proteomes" id="UP000186817"/>
    </source>
</evidence>
<dbReference type="Proteomes" id="UP000186817">
    <property type="component" value="Unassembled WGS sequence"/>
</dbReference>
<reference evidence="1 2" key="1">
    <citation type="submission" date="2016-02" db="EMBL/GenBank/DDBJ databases">
        <title>Genome analysis of coral dinoflagellate symbionts highlights evolutionary adaptations to a symbiotic lifestyle.</title>
        <authorList>
            <person name="Aranda M."/>
            <person name="Li Y."/>
            <person name="Liew Y.J."/>
            <person name="Baumgarten S."/>
            <person name="Simakov O."/>
            <person name="Wilson M."/>
            <person name="Piel J."/>
            <person name="Ashoor H."/>
            <person name="Bougouffa S."/>
            <person name="Bajic V.B."/>
            <person name="Ryu T."/>
            <person name="Ravasi T."/>
            <person name="Bayer T."/>
            <person name="Micklem G."/>
            <person name="Kim H."/>
            <person name="Bhak J."/>
            <person name="Lajeunesse T.C."/>
            <person name="Voolstra C.R."/>
        </authorList>
    </citation>
    <scope>NUCLEOTIDE SEQUENCE [LARGE SCALE GENOMIC DNA]</scope>
    <source>
        <strain evidence="1 2">CCMP2467</strain>
    </source>
</reference>
<name>A0A1Q9DQJ3_SYMMI</name>
<keyword evidence="2" id="KW-1185">Reference proteome</keyword>
<sequence>MAARRCDQPEFPCLHLPEIAVAPAMAKTWTSAFYIYLIFSCQMLPLCTSMRSEADFEDEIEATPSKDANALRSVLGLKCGVDKAPDETHWVMNPLNAALHGPGGSDEDLEPTVECESSKVESGSLRSRATKVGDWISLGKSGASLVGAVLTDVAEAVADATPVGIILTVQSGINSHLDRRALKRQLETARAAANSTAEAEAVCLLELNMFNRKVLIASTLIGIAGLVGAIASLGTAAPIIVTVGMLLKFFVQKRRTRRETQKCADLEAEASAVSESDLRTQMGSKCDPNQAADCDTGIVWTINPLWTALHGGGL</sequence>
<comment type="caution">
    <text evidence="1">The sequence shown here is derived from an EMBL/GenBank/DDBJ whole genome shotgun (WGS) entry which is preliminary data.</text>
</comment>
<gene>
    <name evidence="1" type="ORF">AK812_SmicGene20207</name>
</gene>
<dbReference type="AlphaFoldDB" id="A0A1Q9DQJ3"/>
<organism evidence="1 2">
    <name type="scientific">Symbiodinium microadriaticum</name>
    <name type="common">Dinoflagellate</name>
    <name type="synonym">Zooxanthella microadriatica</name>
    <dbReference type="NCBI Taxonomy" id="2951"/>
    <lineage>
        <taxon>Eukaryota</taxon>
        <taxon>Sar</taxon>
        <taxon>Alveolata</taxon>
        <taxon>Dinophyceae</taxon>
        <taxon>Suessiales</taxon>
        <taxon>Symbiodiniaceae</taxon>
        <taxon>Symbiodinium</taxon>
    </lineage>
</organism>
<protein>
    <submittedName>
        <fullName evidence="1">Uncharacterized protein</fullName>
    </submittedName>
</protein>